<dbReference type="EMBL" id="QNRH01000008">
    <property type="protein sequence ID" value="RBO91872.1"/>
    <property type="molecule type" value="Genomic_DNA"/>
</dbReference>
<organism evidence="3 4">
    <name type="scientific">Pseudochrobactrum asaccharolyticum</name>
    <dbReference type="NCBI Taxonomy" id="354351"/>
    <lineage>
        <taxon>Bacteria</taxon>
        <taxon>Pseudomonadati</taxon>
        <taxon>Pseudomonadota</taxon>
        <taxon>Alphaproteobacteria</taxon>
        <taxon>Hyphomicrobiales</taxon>
        <taxon>Brucellaceae</taxon>
        <taxon>Pseudochrobactrum</taxon>
    </lineage>
</organism>
<feature type="domain" description="HTH cro/C1-type" evidence="2">
    <location>
        <begin position="14"/>
        <end position="68"/>
    </location>
</feature>
<feature type="region of interest" description="Disordered" evidence="1">
    <location>
        <begin position="119"/>
        <end position="138"/>
    </location>
</feature>
<dbReference type="PROSITE" id="PS50943">
    <property type="entry name" value="HTH_CROC1"/>
    <property type="match status" value="1"/>
</dbReference>
<proteinExistence type="predicted"/>
<evidence type="ECO:0000256" key="1">
    <source>
        <dbReference type="SAM" id="MobiDB-lite"/>
    </source>
</evidence>
<dbReference type="SUPFAM" id="SSF47413">
    <property type="entry name" value="lambda repressor-like DNA-binding domains"/>
    <property type="match status" value="1"/>
</dbReference>
<dbReference type="SMART" id="SM00530">
    <property type="entry name" value="HTH_XRE"/>
    <property type="match status" value="1"/>
</dbReference>
<keyword evidence="4" id="KW-1185">Reference proteome</keyword>
<dbReference type="Pfam" id="PF13443">
    <property type="entry name" value="HTH_26"/>
    <property type="match status" value="1"/>
</dbReference>
<dbReference type="Gene3D" id="1.10.260.40">
    <property type="entry name" value="lambda repressor-like DNA-binding domains"/>
    <property type="match status" value="1"/>
</dbReference>
<comment type="caution">
    <text evidence="3">The sequence shown here is derived from an EMBL/GenBank/DDBJ whole genome shotgun (WGS) entry which is preliminary data.</text>
</comment>
<feature type="compositionally biased region" description="Polar residues" evidence="1">
    <location>
        <begin position="119"/>
        <end position="129"/>
    </location>
</feature>
<dbReference type="InterPro" id="IPR001387">
    <property type="entry name" value="Cro/C1-type_HTH"/>
</dbReference>
<reference evidence="3 4" key="1">
    <citation type="submission" date="2018-06" db="EMBL/GenBank/DDBJ databases">
        <title>Genomic Encyclopedia of Type Strains, Phase IV (KMG-IV): sequencing the most valuable type-strain genomes for metagenomic binning, comparative biology and taxonomic classification.</title>
        <authorList>
            <person name="Goeker M."/>
        </authorList>
    </citation>
    <scope>NUCLEOTIDE SEQUENCE [LARGE SCALE GENOMIC DNA]</scope>
    <source>
        <strain evidence="3 4">DSM 25619</strain>
    </source>
</reference>
<evidence type="ECO:0000259" key="2">
    <source>
        <dbReference type="PROSITE" id="PS50943"/>
    </source>
</evidence>
<dbReference type="CDD" id="cd00093">
    <property type="entry name" value="HTH_XRE"/>
    <property type="match status" value="1"/>
</dbReference>
<gene>
    <name evidence="3" type="ORF">DFR47_10813</name>
</gene>
<dbReference type="OrthoDB" id="528805at2"/>
<dbReference type="RefSeq" id="WP_113945594.1">
    <property type="nucleotide sequence ID" value="NZ_JBHEEG010000001.1"/>
</dbReference>
<sequence length="138" mass="15749">MTSTEHTALPKLFIREWAKHKGFDQKILAEKMDTTEATVSRLLSGQRKMTLEWLTAFSEVLGCAPADMFIAPNGERSPIRGAEQIRETLKRIQGLTDHDVQLHFELIMRDIKFNAAEYEQSQADDQPQLATPLREPKP</sequence>
<dbReference type="Proteomes" id="UP000252893">
    <property type="component" value="Unassembled WGS sequence"/>
</dbReference>
<accession>A0A366DP70</accession>
<dbReference type="GO" id="GO:0003677">
    <property type="term" value="F:DNA binding"/>
    <property type="evidence" value="ECO:0007669"/>
    <property type="project" value="UniProtKB-KW"/>
</dbReference>
<dbReference type="InterPro" id="IPR010982">
    <property type="entry name" value="Lambda_DNA-bd_dom_sf"/>
</dbReference>
<evidence type="ECO:0000313" key="4">
    <source>
        <dbReference type="Proteomes" id="UP000252893"/>
    </source>
</evidence>
<protein>
    <submittedName>
        <fullName evidence="3">Cro/C1-type helix-turn-helix DNA-binding protein</fullName>
    </submittedName>
</protein>
<keyword evidence="3" id="KW-0238">DNA-binding</keyword>
<evidence type="ECO:0000313" key="3">
    <source>
        <dbReference type="EMBL" id="RBO91872.1"/>
    </source>
</evidence>
<dbReference type="AlphaFoldDB" id="A0A366DP70"/>
<name>A0A366DP70_9HYPH</name>